<proteinExistence type="predicted"/>
<reference evidence="1" key="1">
    <citation type="submission" date="2021-04" db="EMBL/GenBank/DDBJ databases">
        <title>Genome seq and assembly of Bacillus sp.</title>
        <authorList>
            <person name="Chhetri G."/>
        </authorList>
    </citation>
    <scope>NUCLEOTIDE SEQUENCE</scope>
    <source>
        <strain evidence="1">RG28</strain>
    </source>
</reference>
<dbReference type="RefSeq" id="WP_209405140.1">
    <property type="nucleotide sequence ID" value="NZ_JAGIYQ010000005.1"/>
</dbReference>
<accession>A0A940NRG7</accession>
<dbReference type="EMBL" id="JAGIYQ010000005">
    <property type="protein sequence ID" value="MBP0725516.1"/>
    <property type="molecule type" value="Genomic_DNA"/>
</dbReference>
<evidence type="ECO:0000313" key="1">
    <source>
        <dbReference type="EMBL" id="MBP0725516.1"/>
    </source>
</evidence>
<protein>
    <submittedName>
        <fullName evidence="1">Uncharacterized protein</fullName>
    </submittedName>
</protein>
<evidence type="ECO:0000313" key="2">
    <source>
        <dbReference type="Proteomes" id="UP000682134"/>
    </source>
</evidence>
<dbReference type="AlphaFoldDB" id="A0A940NRG7"/>
<sequence>MLPLKNYYERFIKDDVIGRKREVVLDRLNHLLACAVISKNTRDVVHIRYFTCTINDEPTDIYLGTIAIRFENGYVVETAISVPENKKSPNKK</sequence>
<keyword evidence="2" id="KW-1185">Reference proteome</keyword>
<gene>
    <name evidence="1" type="ORF">J5Y03_09985</name>
</gene>
<name>A0A940NRG7_9BACI</name>
<dbReference type="Proteomes" id="UP000682134">
    <property type="component" value="Unassembled WGS sequence"/>
</dbReference>
<organism evidence="1 2">
    <name type="scientific">Gottfriedia endophytica</name>
    <dbReference type="NCBI Taxonomy" id="2820819"/>
    <lineage>
        <taxon>Bacteria</taxon>
        <taxon>Bacillati</taxon>
        <taxon>Bacillota</taxon>
        <taxon>Bacilli</taxon>
        <taxon>Bacillales</taxon>
        <taxon>Bacillaceae</taxon>
        <taxon>Gottfriedia</taxon>
    </lineage>
</organism>
<comment type="caution">
    <text evidence="1">The sequence shown here is derived from an EMBL/GenBank/DDBJ whole genome shotgun (WGS) entry which is preliminary data.</text>
</comment>